<dbReference type="EMBL" id="JBFCZG010000006">
    <property type="protein sequence ID" value="KAL3421464.1"/>
    <property type="molecule type" value="Genomic_DNA"/>
</dbReference>
<dbReference type="Proteomes" id="UP001629113">
    <property type="component" value="Unassembled WGS sequence"/>
</dbReference>
<reference evidence="1 2" key="1">
    <citation type="submission" date="2024-06" db="EMBL/GenBank/DDBJ databases">
        <title>Complete genome of Phlyctema vagabunda strain 19-DSS-EL-015.</title>
        <authorList>
            <person name="Fiorenzani C."/>
        </authorList>
    </citation>
    <scope>NUCLEOTIDE SEQUENCE [LARGE SCALE GENOMIC DNA]</scope>
    <source>
        <strain evidence="1 2">19-DSS-EL-015</strain>
    </source>
</reference>
<name>A0ABR4PDS0_9HELO</name>
<proteinExistence type="predicted"/>
<protein>
    <submittedName>
        <fullName evidence="1">Uncharacterized protein</fullName>
    </submittedName>
</protein>
<gene>
    <name evidence="1" type="ORF">PVAG01_07909</name>
</gene>
<comment type="caution">
    <text evidence="1">The sequence shown here is derived from an EMBL/GenBank/DDBJ whole genome shotgun (WGS) entry which is preliminary data.</text>
</comment>
<organism evidence="1 2">
    <name type="scientific">Phlyctema vagabunda</name>
    <dbReference type="NCBI Taxonomy" id="108571"/>
    <lineage>
        <taxon>Eukaryota</taxon>
        <taxon>Fungi</taxon>
        <taxon>Dikarya</taxon>
        <taxon>Ascomycota</taxon>
        <taxon>Pezizomycotina</taxon>
        <taxon>Leotiomycetes</taxon>
        <taxon>Helotiales</taxon>
        <taxon>Dermateaceae</taxon>
        <taxon>Phlyctema</taxon>
    </lineage>
</organism>
<evidence type="ECO:0000313" key="1">
    <source>
        <dbReference type="EMBL" id="KAL3421464.1"/>
    </source>
</evidence>
<sequence length="343" mass="38434">MKISSSEMITIIQEVTEDPPHKPATKLKLSDEALALLSGPGGSDAFFAKYGEYFVYGSMNRSNFLAACQFKADKKETLDTFKASMNIGAKDIAEAGLTLETGLKAVHGKVSTKIHCKVFGYGGTGEPVFTTTEIKSPYEKFQKNFKPSPYMALLQHYSTLDGRIPLPGREVASKSVELTEAYQRIFVLQGRVVSLSMKRAENVASAINKSYESLEKISIDDKNWKDKLTTWSNGVTTHQNEYQKWVLRSTLIEDAKKLNEPQLRTGVLFASGPQNQWARGIMLDFNHTIYGKIAEDVEKKEDAHWAVEYAMLQSQTRKYTVSRHDRIIIGFVVQSHRADDSNG</sequence>
<evidence type="ECO:0000313" key="2">
    <source>
        <dbReference type="Proteomes" id="UP001629113"/>
    </source>
</evidence>
<keyword evidence="2" id="KW-1185">Reference proteome</keyword>
<accession>A0ABR4PDS0</accession>